<sequence length="80" mass="9185">MPDHVSVVIPHETIHAMQQTSIDEMQEDLENRRLHVFDGYMAHPCLPHLPVKLCHEDGRLRCKHDLVCCKGIPSNTECDI</sequence>
<name>A0A0A8Z729_ARUDO</name>
<accession>A0A0A8Z729</accession>
<dbReference type="AlphaFoldDB" id="A0A0A8Z729"/>
<reference evidence="1" key="1">
    <citation type="submission" date="2014-09" db="EMBL/GenBank/DDBJ databases">
        <authorList>
            <person name="Magalhaes I.L.F."/>
            <person name="Oliveira U."/>
            <person name="Santos F.R."/>
            <person name="Vidigal T.H.D.A."/>
            <person name="Brescovit A.D."/>
            <person name="Santos A.J."/>
        </authorList>
    </citation>
    <scope>NUCLEOTIDE SEQUENCE</scope>
    <source>
        <tissue evidence="1">Shoot tissue taken approximately 20 cm above the soil surface</tissue>
    </source>
</reference>
<dbReference type="EMBL" id="GBRH01267253">
    <property type="protein sequence ID" value="JAD30642.1"/>
    <property type="molecule type" value="Transcribed_RNA"/>
</dbReference>
<evidence type="ECO:0000313" key="1">
    <source>
        <dbReference type="EMBL" id="JAD30642.1"/>
    </source>
</evidence>
<proteinExistence type="predicted"/>
<organism evidence="1">
    <name type="scientific">Arundo donax</name>
    <name type="common">Giant reed</name>
    <name type="synonym">Donax arundinaceus</name>
    <dbReference type="NCBI Taxonomy" id="35708"/>
    <lineage>
        <taxon>Eukaryota</taxon>
        <taxon>Viridiplantae</taxon>
        <taxon>Streptophyta</taxon>
        <taxon>Embryophyta</taxon>
        <taxon>Tracheophyta</taxon>
        <taxon>Spermatophyta</taxon>
        <taxon>Magnoliopsida</taxon>
        <taxon>Liliopsida</taxon>
        <taxon>Poales</taxon>
        <taxon>Poaceae</taxon>
        <taxon>PACMAD clade</taxon>
        <taxon>Arundinoideae</taxon>
        <taxon>Arundineae</taxon>
        <taxon>Arundo</taxon>
    </lineage>
</organism>
<protein>
    <submittedName>
        <fullName evidence="1">Uncharacterized protein</fullName>
    </submittedName>
</protein>
<reference evidence="1" key="2">
    <citation type="journal article" date="2015" name="Data Brief">
        <title>Shoot transcriptome of the giant reed, Arundo donax.</title>
        <authorList>
            <person name="Barrero R.A."/>
            <person name="Guerrero F.D."/>
            <person name="Moolhuijzen P."/>
            <person name="Goolsby J.A."/>
            <person name="Tidwell J."/>
            <person name="Bellgard S.E."/>
            <person name="Bellgard M.I."/>
        </authorList>
    </citation>
    <scope>NUCLEOTIDE SEQUENCE</scope>
    <source>
        <tissue evidence="1">Shoot tissue taken approximately 20 cm above the soil surface</tissue>
    </source>
</reference>